<dbReference type="Pfam" id="PF01965">
    <property type="entry name" value="DJ-1_PfpI"/>
    <property type="match status" value="1"/>
</dbReference>
<dbReference type="OrthoDB" id="9803764at2"/>
<dbReference type="PATRIC" id="fig|1705565.3.peg.1385"/>
<name>A0A0M1N223_9BACL</name>
<dbReference type="PANTHER" id="PTHR43130">
    <property type="entry name" value="ARAC-FAMILY TRANSCRIPTIONAL REGULATOR"/>
    <property type="match status" value="1"/>
</dbReference>
<reference evidence="3" key="1">
    <citation type="submission" date="2015-08" db="EMBL/GenBank/DDBJ databases">
        <title>Genome sequencing project for genomic taxonomy and phylogenomics of Bacillus-like bacteria.</title>
        <authorList>
            <person name="Liu B."/>
            <person name="Wang J."/>
            <person name="Zhu Y."/>
            <person name="Liu G."/>
            <person name="Chen Q."/>
            <person name="Chen Z."/>
            <person name="Lan J."/>
            <person name="Che J."/>
            <person name="Ge C."/>
            <person name="Shi H."/>
            <person name="Pan Z."/>
            <person name="Liu X."/>
        </authorList>
    </citation>
    <scope>NUCLEOTIDE SEQUENCE [LARGE SCALE GENOMIC DNA]</scope>
    <source>
        <strain evidence="3">FJAT-22460</strain>
    </source>
</reference>
<evidence type="ECO:0000313" key="2">
    <source>
        <dbReference type="EMBL" id="KOR76080.1"/>
    </source>
</evidence>
<dbReference type="Gene3D" id="3.40.50.880">
    <property type="match status" value="1"/>
</dbReference>
<dbReference type="InterPro" id="IPR029062">
    <property type="entry name" value="Class_I_gatase-like"/>
</dbReference>
<dbReference type="SUPFAM" id="SSF52317">
    <property type="entry name" value="Class I glutamine amidotransferase-like"/>
    <property type="match status" value="1"/>
</dbReference>
<organism evidence="2 3">
    <name type="scientific">Paenibacillus solani</name>
    <dbReference type="NCBI Taxonomy" id="1705565"/>
    <lineage>
        <taxon>Bacteria</taxon>
        <taxon>Bacillati</taxon>
        <taxon>Bacillota</taxon>
        <taxon>Bacilli</taxon>
        <taxon>Bacillales</taxon>
        <taxon>Paenibacillaceae</taxon>
        <taxon>Paenibacillus</taxon>
    </lineage>
</organism>
<dbReference type="PANTHER" id="PTHR43130:SF3">
    <property type="entry name" value="HTH-TYPE TRANSCRIPTIONAL REGULATOR RV1931C"/>
    <property type="match status" value="1"/>
</dbReference>
<dbReference type="RefSeq" id="WP_054405244.1">
    <property type="nucleotide sequence ID" value="NZ_LIUT01000008.1"/>
</dbReference>
<dbReference type="EMBL" id="LIUT01000008">
    <property type="protein sequence ID" value="KOR76080.1"/>
    <property type="molecule type" value="Genomic_DNA"/>
</dbReference>
<evidence type="ECO:0000259" key="1">
    <source>
        <dbReference type="Pfam" id="PF01965"/>
    </source>
</evidence>
<dbReference type="Proteomes" id="UP000036932">
    <property type="component" value="Unassembled WGS sequence"/>
</dbReference>
<protein>
    <submittedName>
        <fullName evidence="2">Thiamine biosynthesis protein ThiJ</fullName>
    </submittedName>
</protein>
<gene>
    <name evidence="2" type="ORF">AM231_25920</name>
</gene>
<dbReference type="AlphaFoldDB" id="A0A0M1N223"/>
<evidence type="ECO:0000313" key="3">
    <source>
        <dbReference type="Proteomes" id="UP000036932"/>
    </source>
</evidence>
<feature type="domain" description="DJ-1/PfpI" evidence="1">
    <location>
        <begin position="1"/>
        <end position="166"/>
    </location>
</feature>
<accession>A0A0M1N223</accession>
<sequence length="201" mass="22039">MKMAFILFHGMTSLDLIGFTDGITRLSHIQPEAEISWDYCAMSAQITDDRGLAFAISRVKPDLSEYDLVFVPGGFSTRELRFDPDMLTWLRTAREARYIISVCTGSLLLGAAGLLEGKRATSNASAYELLAPYCKEVVQARIVQDGRIITGSGVSSSIDLGLYVLERLTDAATVEQVKSAMSYPYYQTGTSSSVYYAKTGI</sequence>
<dbReference type="InterPro" id="IPR002818">
    <property type="entry name" value="DJ-1/PfpI"/>
</dbReference>
<proteinExistence type="predicted"/>
<dbReference type="InterPro" id="IPR052158">
    <property type="entry name" value="INH-QAR"/>
</dbReference>
<comment type="caution">
    <text evidence="2">The sequence shown here is derived from an EMBL/GenBank/DDBJ whole genome shotgun (WGS) entry which is preliminary data.</text>
</comment>
<keyword evidence="3" id="KW-1185">Reference proteome</keyword>